<comment type="subcellular location">
    <subcellularLocation>
        <location evidence="1">Cytoplasm</location>
    </subcellularLocation>
</comment>
<evidence type="ECO:0000256" key="5">
    <source>
        <dbReference type="ARBA" id="ARBA00022679"/>
    </source>
</evidence>
<dbReference type="PANTHER" id="PTHR32294">
    <property type="entry name" value="DNA POLYMERASE III SUBUNIT ALPHA"/>
    <property type="match status" value="1"/>
</dbReference>
<organism evidence="11 12">
    <name type="scientific">Haloplasma contractile SSD-17B</name>
    <dbReference type="NCBI Taxonomy" id="1033810"/>
    <lineage>
        <taxon>Bacteria</taxon>
        <taxon>Bacillati</taxon>
        <taxon>Mycoplasmatota</taxon>
        <taxon>Mollicutes</taxon>
        <taxon>Haloplasmatales</taxon>
        <taxon>Haloplasmataceae</taxon>
        <taxon>Haloplasma</taxon>
    </lineage>
</organism>
<dbReference type="eggNOG" id="COG0587">
    <property type="taxonomic scope" value="Bacteria"/>
</dbReference>
<reference evidence="11 12" key="2">
    <citation type="journal article" date="2013" name="PLoS ONE">
        <title>INDIGO - INtegrated Data Warehouse of MIcrobial GenOmes with Examples from the Red Sea Extremophiles.</title>
        <authorList>
            <person name="Alam I."/>
            <person name="Antunes A."/>
            <person name="Kamau A.A."/>
            <person name="Ba Alawi W."/>
            <person name="Kalkatawi M."/>
            <person name="Stingl U."/>
            <person name="Bajic V.B."/>
        </authorList>
    </citation>
    <scope>NUCLEOTIDE SEQUENCE [LARGE SCALE GENOMIC DNA]</scope>
    <source>
        <strain evidence="11 12">SSD-17B</strain>
    </source>
</reference>
<comment type="caution">
    <text evidence="11">The sequence shown here is derived from an EMBL/GenBank/DDBJ whole genome shotgun (WGS) entry which is preliminary data.</text>
</comment>
<dbReference type="InterPro" id="IPR029460">
    <property type="entry name" value="DNAPol_HHH"/>
</dbReference>
<evidence type="ECO:0000313" key="11">
    <source>
        <dbReference type="EMBL" id="ERJ10975.1"/>
    </source>
</evidence>
<dbReference type="InterPro" id="IPR004805">
    <property type="entry name" value="DnaE2/DnaE/PolC"/>
</dbReference>
<dbReference type="SMART" id="SM00481">
    <property type="entry name" value="POLIIIAc"/>
    <property type="match status" value="1"/>
</dbReference>
<dbReference type="NCBIfam" id="TIGR00594">
    <property type="entry name" value="polc"/>
    <property type="match status" value="1"/>
</dbReference>
<dbReference type="Pfam" id="PF14579">
    <property type="entry name" value="HHH_6"/>
    <property type="match status" value="1"/>
</dbReference>
<evidence type="ECO:0000256" key="8">
    <source>
        <dbReference type="ARBA" id="ARBA00022932"/>
    </source>
</evidence>
<dbReference type="InParanoid" id="F7PV57"/>
<evidence type="ECO:0000259" key="10">
    <source>
        <dbReference type="SMART" id="SM00481"/>
    </source>
</evidence>
<dbReference type="OrthoDB" id="9803237at2"/>
<accession>F7PV57</accession>
<dbReference type="GO" id="GO:0003676">
    <property type="term" value="F:nucleic acid binding"/>
    <property type="evidence" value="ECO:0007669"/>
    <property type="project" value="InterPro"/>
</dbReference>
<evidence type="ECO:0000256" key="7">
    <source>
        <dbReference type="ARBA" id="ARBA00022705"/>
    </source>
</evidence>
<proteinExistence type="inferred from homology"/>
<evidence type="ECO:0000256" key="1">
    <source>
        <dbReference type="ARBA" id="ARBA00004496"/>
    </source>
</evidence>
<dbReference type="Pfam" id="PF07733">
    <property type="entry name" value="DNA_pol3_alpha"/>
    <property type="match status" value="1"/>
</dbReference>
<dbReference type="Pfam" id="PF02811">
    <property type="entry name" value="PHP"/>
    <property type="match status" value="1"/>
</dbReference>
<dbReference type="InterPro" id="IPR016195">
    <property type="entry name" value="Pol/histidinol_Pase-like"/>
</dbReference>
<dbReference type="Proteomes" id="UP000005707">
    <property type="component" value="Unassembled WGS sequence"/>
</dbReference>
<dbReference type="Pfam" id="PF01336">
    <property type="entry name" value="tRNA_anti-codon"/>
    <property type="match status" value="1"/>
</dbReference>
<dbReference type="Gene3D" id="1.10.10.1600">
    <property type="entry name" value="Bacterial DNA polymerase III alpha subunit, thumb domain"/>
    <property type="match status" value="1"/>
</dbReference>
<dbReference type="FunCoup" id="F7PV57">
    <property type="interactions" value="322"/>
</dbReference>
<comment type="catalytic activity">
    <reaction evidence="9">
        <text>DNA(n) + a 2'-deoxyribonucleoside 5'-triphosphate = DNA(n+1) + diphosphate</text>
        <dbReference type="Rhea" id="RHEA:22508"/>
        <dbReference type="Rhea" id="RHEA-COMP:17339"/>
        <dbReference type="Rhea" id="RHEA-COMP:17340"/>
        <dbReference type="ChEBI" id="CHEBI:33019"/>
        <dbReference type="ChEBI" id="CHEBI:61560"/>
        <dbReference type="ChEBI" id="CHEBI:173112"/>
        <dbReference type="EC" id="2.7.7.7"/>
    </reaction>
</comment>
<dbReference type="EMBL" id="AFNU02000020">
    <property type="protein sequence ID" value="ERJ10975.1"/>
    <property type="molecule type" value="Genomic_DNA"/>
</dbReference>
<dbReference type="InterPro" id="IPR040982">
    <property type="entry name" value="DNA_pol3_finger"/>
</dbReference>
<dbReference type="GO" id="GO:0005737">
    <property type="term" value="C:cytoplasm"/>
    <property type="evidence" value="ECO:0007669"/>
    <property type="project" value="UniProtKB-SubCell"/>
</dbReference>
<dbReference type="AlphaFoldDB" id="F7PV57"/>
<dbReference type="PANTHER" id="PTHR32294:SF0">
    <property type="entry name" value="DNA POLYMERASE III SUBUNIT ALPHA"/>
    <property type="match status" value="1"/>
</dbReference>
<dbReference type="EC" id="2.7.7.7" evidence="3"/>
<keyword evidence="6 11" id="KW-0548">Nucleotidyltransferase</keyword>
<comment type="similarity">
    <text evidence="2">Belongs to the DNA polymerase type-C family. DnaE subfamily.</text>
</comment>
<dbReference type="GO" id="GO:0008408">
    <property type="term" value="F:3'-5' exonuclease activity"/>
    <property type="evidence" value="ECO:0007669"/>
    <property type="project" value="InterPro"/>
</dbReference>
<gene>
    <name evidence="11" type="ORF">HLPCO_002980</name>
</gene>
<dbReference type="SUPFAM" id="SSF89550">
    <property type="entry name" value="PHP domain-like"/>
    <property type="match status" value="1"/>
</dbReference>
<feature type="domain" description="Polymerase/histidinol phosphatase N-terminal" evidence="10">
    <location>
        <begin position="7"/>
        <end position="70"/>
    </location>
</feature>
<dbReference type="CDD" id="cd04485">
    <property type="entry name" value="DnaE_OBF"/>
    <property type="match status" value="1"/>
</dbReference>
<protein>
    <recommendedName>
        <fullName evidence="4">DNA polymerase III subunit alpha</fullName>
        <ecNumber evidence="3">2.7.7.7</ecNumber>
    </recommendedName>
</protein>
<evidence type="ECO:0000256" key="2">
    <source>
        <dbReference type="ARBA" id="ARBA00009496"/>
    </source>
</evidence>
<evidence type="ECO:0000256" key="9">
    <source>
        <dbReference type="ARBA" id="ARBA00049244"/>
    </source>
</evidence>
<dbReference type="InterPro" id="IPR011708">
    <property type="entry name" value="DNA_pol3_alpha_NTPase_dom"/>
</dbReference>
<sequence>MYTQIFTKTMYTLLGSSVKIDQLILKAKEFGFKSLAITDHNNMYGAIKFYKACIKHNITPIIGLLADIESTHYEKTSILLLAKTNIGYENLMKISSVIQISELGLITQEYLKKYNQDLICITPGSSGEIERLLKGGNQEEAEQSLGTYNSIFNDVYLSLHPESDTKQTSLNQKIASLGTKTNTKLVALNEVMYLNKDDYEVVDYLKAIDRNEKITDYNGQTSNVDDAMHYLMEPDEFNKYFQDYKKAIDHTLRIAKECQVDINFDEYHLPKYEAEQNIKSDDFLKILCKKGLMKRIGKNHKLEPVYVKRLKYELDIINKMGFSDYFLIVWDFVKYAKKNDILVGPGRGSAAGSLVSYVLGITNVDPIQYNLLFERFLNPERVTMPDIDLDFPDDKRDQVIKYVKDLYGKYNVSYIVTFGTFLSRSALRDVARVMNISSVRIDEIIKHIPSSQVQIKQAIEESVALQDLIGEYPQIKRLLMIASKIEGLPRHTSTHAAGVIISGKNLTTLTPLQKGLNDIYQTQYEAKDLEAIGLVKMDFLGLRNLTIITEIIKRIEQDQNKTINLSQIPLNDRKTFNIISRGDTTGIFQLESDGMRAVLRRMNASTLEDIIASNALFRPGPMENIPHYIERKKGNEPIEYPHDDLIPILKPTYGIIVYQEQILQIARKVAGYSLGRADILRRAVGKKLLNVLEKERSYFISGSEKRGYTKETAEILFNYIVKFANYGFNRSHSVAYSMIAYQLAYLKANHILQFMAVLLGSVIGSETQTYKYVKESKRHGIKILAPSINKSLESYKCENNNSIRMPLLCVRNVGYNTYKSIKTIREESGRFTDYYDFVKRTREVLSERVVESLIDAGALDEFGMSKKVLIENYETVIDYCKFNSSGFFNDKVKYTDIDKEYETEELMEREKKAIGFYLNTHPILNFTEYITKHKRLRPHQAMRVMDETNPSTFVGYIEQIRTILTKKGDKMAFLTISDDLRAIDCVVFPKTYESQKNNIASGTVCELTGRITERDGKLQLVLNFAKRLHSTM</sequence>
<dbReference type="InterPro" id="IPR004013">
    <property type="entry name" value="PHP_dom"/>
</dbReference>
<dbReference type="InterPro" id="IPR041931">
    <property type="entry name" value="DNA_pol3_alpha_thumb_dom"/>
</dbReference>
<dbReference type="STRING" id="1033810.HLPCO_002980"/>
<name>F7PV57_9MOLU</name>
<keyword evidence="7" id="KW-0235">DNA replication</keyword>
<reference evidence="11 12" key="1">
    <citation type="journal article" date="2011" name="J. Bacteriol.">
        <title>Genome sequence of Haloplasma contractile, an unusual contractile bacterium from a deep-sea anoxic brine lake.</title>
        <authorList>
            <person name="Antunes A."/>
            <person name="Alam I."/>
            <person name="El Dorry H."/>
            <person name="Siam R."/>
            <person name="Robertson A."/>
            <person name="Bajic V.B."/>
            <person name="Stingl U."/>
        </authorList>
    </citation>
    <scope>NUCLEOTIDE SEQUENCE [LARGE SCALE GENOMIC DNA]</scope>
    <source>
        <strain evidence="11 12">SSD-17B</strain>
    </source>
</reference>
<keyword evidence="5 11" id="KW-0808">Transferase</keyword>
<evidence type="ECO:0000256" key="4">
    <source>
        <dbReference type="ARBA" id="ARBA00019114"/>
    </source>
</evidence>
<dbReference type="NCBIfam" id="NF004226">
    <property type="entry name" value="PRK05673.1"/>
    <property type="match status" value="1"/>
</dbReference>
<dbReference type="Gene3D" id="1.10.150.870">
    <property type="match status" value="1"/>
</dbReference>
<evidence type="ECO:0000256" key="6">
    <source>
        <dbReference type="ARBA" id="ARBA00022695"/>
    </source>
</evidence>
<evidence type="ECO:0000313" key="12">
    <source>
        <dbReference type="Proteomes" id="UP000005707"/>
    </source>
</evidence>
<dbReference type="GO" id="GO:0006260">
    <property type="term" value="P:DNA replication"/>
    <property type="evidence" value="ECO:0007669"/>
    <property type="project" value="UniProtKB-KW"/>
</dbReference>
<dbReference type="InterPro" id="IPR003141">
    <property type="entry name" value="Pol/His_phosphatase_N"/>
</dbReference>
<dbReference type="Pfam" id="PF17657">
    <property type="entry name" value="DNA_pol3_finger"/>
    <property type="match status" value="1"/>
</dbReference>
<dbReference type="Gene3D" id="3.20.20.140">
    <property type="entry name" value="Metal-dependent hydrolases"/>
    <property type="match status" value="1"/>
</dbReference>
<dbReference type="InterPro" id="IPR004365">
    <property type="entry name" value="NA-bd_OB_tRNA"/>
</dbReference>
<evidence type="ECO:0000256" key="3">
    <source>
        <dbReference type="ARBA" id="ARBA00012417"/>
    </source>
</evidence>
<dbReference type="GO" id="GO:0003887">
    <property type="term" value="F:DNA-directed DNA polymerase activity"/>
    <property type="evidence" value="ECO:0007669"/>
    <property type="project" value="UniProtKB-KW"/>
</dbReference>
<dbReference type="RefSeq" id="WP_008825609.1">
    <property type="nucleotide sequence ID" value="NZ_AFNU02000020.1"/>
</dbReference>
<keyword evidence="12" id="KW-1185">Reference proteome</keyword>
<keyword evidence="8" id="KW-0239">DNA-directed DNA polymerase</keyword>